<feature type="domain" description="BRCT" evidence="13">
    <location>
        <begin position="599"/>
        <end position="680"/>
    </location>
</feature>
<feature type="binding site" evidence="11">
    <location>
        <position position="438"/>
    </location>
    <ligand>
        <name>Zn(2+)</name>
        <dbReference type="ChEBI" id="CHEBI:29105"/>
    </ligand>
</feature>
<keyword evidence="6 11" id="KW-0862">Zinc</keyword>
<evidence type="ECO:0000259" key="13">
    <source>
        <dbReference type="PROSITE" id="PS50172"/>
    </source>
</evidence>
<feature type="binding site" evidence="11">
    <location>
        <position position="414"/>
    </location>
    <ligand>
        <name>Zn(2+)</name>
        <dbReference type="ChEBI" id="CHEBI:29105"/>
    </ligand>
</feature>
<dbReference type="Pfam" id="PF14520">
    <property type="entry name" value="HHH_5"/>
    <property type="match status" value="1"/>
</dbReference>
<dbReference type="CDD" id="cd17748">
    <property type="entry name" value="BRCT_DNA_ligase_like"/>
    <property type="match status" value="1"/>
</dbReference>
<dbReference type="Pfam" id="PF00533">
    <property type="entry name" value="BRCT"/>
    <property type="match status" value="1"/>
</dbReference>
<evidence type="ECO:0000256" key="1">
    <source>
        <dbReference type="ARBA" id="ARBA00004067"/>
    </source>
</evidence>
<evidence type="ECO:0000256" key="2">
    <source>
        <dbReference type="ARBA" id="ARBA00022598"/>
    </source>
</evidence>
<evidence type="ECO:0000256" key="7">
    <source>
        <dbReference type="ARBA" id="ARBA00022842"/>
    </source>
</evidence>
<comment type="cofactor">
    <cofactor evidence="11">
        <name>Mg(2+)</name>
        <dbReference type="ChEBI" id="CHEBI:18420"/>
    </cofactor>
    <cofactor evidence="11">
        <name>Mn(2+)</name>
        <dbReference type="ChEBI" id="CHEBI:29035"/>
    </cofactor>
</comment>
<dbReference type="Gene3D" id="3.40.50.10190">
    <property type="entry name" value="BRCT domain"/>
    <property type="match status" value="1"/>
</dbReference>
<evidence type="ECO:0000256" key="5">
    <source>
        <dbReference type="ARBA" id="ARBA00022763"/>
    </source>
</evidence>
<dbReference type="InterPro" id="IPR033136">
    <property type="entry name" value="DNA_ligase_CS"/>
</dbReference>
<feature type="binding site" evidence="11">
    <location>
        <begin position="38"/>
        <end position="42"/>
    </location>
    <ligand>
        <name>NAD(+)</name>
        <dbReference type="ChEBI" id="CHEBI:57540"/>
    </ligand>
</feature>
<dbReference type="PROSITE" id="PS01055">
    <property type="entry name" value="DNA_LIGASE_N1"/>
    <property type="match status" value="1"/>
</dbReference>
<keyword evidence="11" id="KW-0464">Manganese</keyword>
<dbReference type="InterPro" id="IPR001357">
    <property type="entry name" value="BRCT_dom"/>
</dbReference>
<feature type="binding site" evidence="11">
    <location>
        <position position="141"/>
    </location>
    <ligand>
        <name>NAD(+)</name>
        <dbReference type="ChEBI" id="CHEBI:57540"/>
    </ligand>
</feature>
<dbReference type="InterPro" id="IPR041663">
    <property type="entry name" value="DisA/LigA_HHH"/>
</dbReference>
<evidence type="ECO:0000313" key="15">
    <source>
        <dbReference type="Proteomes" id="UP000287410"/>
    </source>
</evidence>
<feature type="binding site" evidence="11">
    <location>
        <position position="118"/>
    </location>
    <ligand>
        <name>NAD(+)</name>
        <dbReference type="ChEBI" id="CHEBI:57540"/>
    </ligand>
</feature>
<dbReference type="Pfam" id="PF12826">
    <property type="entry name" value="HHH_2"/>
    <property type="match status" value="1"/>
</dbReference>
<dbReference type="InterPro" id="IPR001679">
    <property type="entry name" value="DNA_ligase"/>
</dbReference>
<dbReference type="InterPro" id="IPR004150">
    <property type="entry name" value="NAD_DNA_ligase_OB"/>
</dbReference>
<dbReference type="PANTHER" id="PTHR23389">
    <property type="entry name" value="CHROMOSOME TRANSMISSION FIDELITY FACTOR 18"/>
    <property type="match status" value="1"/>
</dbReference>
<dbReference type="EC" id="6.5.1.2" evidence="11 12"/>
<protein>
    <recommendedName>
        <fullName evidence="11 12">DNA ligase</fullName>
        <ecNumber evidence="11 12">6.5.1.2</ecNumber>
    </recommendedName>
    <alternativeName>
        <fullName evidence="11">Polydeoxyribonucleotide synthase [NAD(+)]</fullName>
    </alternativeName>
</protein>
<dbReference type="InterPro" id="IPR012340">
    <property type="entry name" value="NA-bd_OB-fold"/>
</dbReference>
<evidence type="ECO:0000256" key="9">
    <source>
        <dbReference type="ARBA" id="ARBA00023204"/>
    </source>
</evidence>
<dbReference type="Gene3D" id="1.10.150.20">
    <property type="entry name" value="5' to 3' exonuclease, C-terminal subdomain"/>
    <property type="match status" value="2"/>
</dbReference>
<dbReference type="Gene3D" id="3.30.470.30">
    <property type="entry name" value="DNA ligase/mRNA capping enzyme"/>
    <property type="match status" value="1"/>
</dbReference>
<comment type="caution">
    <text evidence="11">Lacks conserved residue(s) required for the propagation of feature annotation.</text>
</comment>
<dbReference type="RefSeq" id="WP_126789768.1">
    <property type="nucleotide sequence ID" value="NZ_PIPN01000005.1"/>
</dbReference>
<feature type="binding site" evidence="11">
    <location>
        <position position="296"/>
    </location>
    <ligand>
        <name>NAD(+)</name>
        <dbReference type="ChEBI" id="CHEBI:57540"/>
    </ligand>
</feature>
<feature type="binding site" evidence="11">
    <location>
        <position position="320"/>
    </location>
    <ligand>
        <name>NAD(+)</name>
        <dbReference type="ChEBI" id="CHEBI:57540"/>
    </ligand>
</feature>
<dbReference type="Gene3D" id="6.20.10.30">
    <property type="match status" value="1"/>
</dbReference>
<keyword evidence="7 11" id="KW-0460">Magnesium</keyword>
<dbReference type="SMART" id="SM00278">
    <property type="entry name" value="HhH1"/>
    <property type="match status" value="4"/>
</dbReference>
<feature type="binding site" evidence="11">
    <location>
        <position position="417"/>
    </location>
    <ligand>
        <name>Zn(2+)</name>
        <dbReference type="ChEBI" id="CHEBI:29105"/>
    </ligand>
</feature>
<dbReference type="InterPro" id="IPR018239">
    <property type="entry name" value="DNA_ligase_AS"/>
</dbReference>
<evidence type="ECO:0000256" key="4">
    <source>
        <dbReference type="ARBA" id="ARBA00022723"/>
    </source>
</evidence>
<dbReference type="NCBIfam" id="TIGR00575">
    <property type="entry name" value="dnlj"/>
    <property type="match status" value="1"/>
</dbReference>
<keyword evidence="5 11" id="KW-0227">DNA damage</keyword>
<dbReference type="Gene3D" id="2.40.50.140">
    <property type="entry name" value="Nucleic acid-binding proteins"/>
    <property type="match status" value="1"/>
</dbReference>
<dbReference type="Pfam" id="PF03120">
    <property type="entry name" value="OB_DNA_ligase"/>
    <property type="match status" value="1"/>
</dbReference>
<evidence type="ECO:0000256" key="12">
    <source>
        <dbReference type="RuleBase" id="RU000618"/>
    </source>
</evidence>
<dbReference type="SMART" id="SM00532">
    <property type="entry name" value="LIGANc"/>
    <property type="match status" value="1"/>
</dbReference>
<dbReference type="InterPro" id="IPR004149">
    <property type="entry name" value="Znf_DNAligase_C4"/>
</dbReference>
<proteinExistence type="inferred from homology"/>
<feature type="active site" description="N6-AMP-lysine intermediate" evidence="11">
    <location>
        <position position="120"/>
    </location>
</feature>
<sequence>MTTSLSLAAAKAELEDLRDRLQQFNYEYYVQDAPSVPDAEYDRLFARATELESQFPELASDESPTQKVGAPPSGAFATVTHEVPMLSLDNAFDQVSMEQFIRRVEERSGEQRLRWCAEPKLDGAAVSILYENGKLVRAATRGDGYQGEDITANVRTIKNVPLRLRGDVPARLEVRGEVFMPVAGFSAYNEKARELGEKVFANPRNAAAGSLRQLDSRITARRPLQFYAYAMGEVEPARELDDDSHYQRLMQLKDWGVPVCPETRQLDTSDACFEYYADIQQRRAALRYEIDGVVFKLDAIDLQQQLGFVSRAPRWAIAYKFPAQEELTWLRGVDFQVGRTGAITPVARLEPVTVAGVTVSNATLHNADEIERLGVRIGDRVIVRRAGDVIPQVVGVVLDERPADTQAIEFPTQCPVCQSAIERVEGEAVARCSGGLYCAAQRKQALMHYASRKAMDIDGLGDKLIEQLVEREWVQSPAELYRLTTQQLASLPRMGTKSAQNLVAAIDKSRVTTLAKFLYSLGIREVGEATAQNLALHFASLDNLMAADKEALQDVNDVGVVVAEHVYAFFREPHNLAVINALISGDKAVSWPQLSAPSQSEQPLSGKTYVLTGTLTEMTRDEAKAQLMALGAKVAGSVSAKTSGVVAGEKAGSKLAKAEALGVPVLSEADLLALLGAADG</sequence>
<keyword evidence="3 11" id="KW-0235">DNA replication</keyword>
<name>A0ABY0BXE6_9GAMM</name>
<comment type="catalytic activity">
    <reaction evidence="10 11 12">
        <text>NAD(+) + (deoxyribonucleotide)n-3'-hydroxyl + 5'-phospho-(deoxyribonucleotide)m = (deoxyribonucleotide)n+m + AMP + beta-nicotinamide D-nucleotide.</text>
        <dbReference type="EC" id="6.5.1.2"/>
    </reaction>
</comment>
<dbReference type="Gene3D" id="1.10.287.610">
    <property type="entry name" value="Helix hairpin bin"/>
    <property type="match status" value="1"/>
</dbReference>
<comment type="caution">
    <text evidence="14">The sequence shown here is derived from an EMBL/GenBank/DDBJ whole genome shotgun (WGS) entry which is preliminary data.</text>
</comment>
<dbReference type="PROSITE" id="PS50172">
    <property type="entry name" value="BRCT"/>
    <property type="match status" value="1"/>
</dbReference>
<accession>A0ABY0BXE6</accession>
<keyword evidence="8 11" id="KW-0520">NAD</keyword>
<reference evidence="14 15" key="1">
    <citation type="journal article" date="2018" name="Front. Microbiol.">
        <title>Genome-Based Analysis Reveals the Taxonomy and Diversity of the Family Idiomarinaceae.</title>
        <authorList>
            <person name="Liu Y."/>
            <person name="Lai Q."/>
            <person name="Shao Z."/>
        </authorList>
    </citation>
    <scope>NUCLEOTIDE SEQUENCE [LARGE SCALE GENOMIC DNA]</scope>
    <source>
        <strain evidence="14 15">GBSy1</strain>
    </source>
</reference>
<dbReference type="GO" id="GO:0003911">
    <property type="term" value="F:DNA ligase (NAD+) activity"/>
    <property type="evidence" value="ECO:0007669"/>
    <property type="project" value="UniProtKB-EC"/>
</dbReference>
<dbReference type="InterPro" id="IPR036420">
    <property type="entry name" value="BRCT_dom_sf"/>
</dbReference>
<dbReference type="PANTHER" id="PTHR23389:SF9">
    <property type="entry name" value="DNA LIGASE"/>
    <property type="match status" value="1"/>
</dbReference>
<dbReference type="InterPro" id="IPR003583">
    <property type="entry name" value="Hlx-hairpin-Hlx_DNA-bd_motif"/>
</dbReference>
<dbReference type="Proteomes" id="UP000287410">
    <property type="component" value="Unassembled WGS sequence"/>
</dbReference>
<comment type="function">
    <text evidence="1 11">DNA ligase that catalyzes the formation of phosphodiester linkages between 5'-phosphoryl and 3'-hydroxyl groups in double-stranded DNA using NAD as a coenzyme and as the energy source for the reaction. It is essential for DNA replication and repair of damaged DNA.</text>
</comment>
<evidence type="ECO:0000256" key="6">
    <source>
        <dbReference type="ARBA" id="ARBA00022833"/>
    </source>
</evidence>
<dbReference type="PROSITE" id="PS01056">
    <property type="entry name" value="DNA_LIGASE_N2"/>
    <property type="match status" value="1"/>
</dbReference>
<evidence type="ECO:0000256" key="8">
    <source>
        <dbReference type="ARBA" id="ARBA00023027"/>
    </source>
</evidence>
<dbReference type="Pfam" id="PF01653">
    <property type="entry name" value="DNA_ligase_aden"/>
    <property type="match status" value="1"/>
</dbReference>
<dbReference type="NCBIfam" id="NF005932">
    <property type="entry name" value="PRK07956.1"/>
    <property type="match status" value="1"/>
</dbReference>
<organism evidence="14 15">
    <name type="scientific">Aliidiomarina sedimenti</name>
    <dbReference type="NCBI Taxonomy" id="1933879"/>
    <lineage>
        <taxon>Bacteria</taxon>
        <taxon>Pseudomonadati</taxon>
        <taxon>Pseudomonadota</taxon>
        <taxon>Gammaproteobacteria</taxon>
        <taxon>Alteromonadales</taxon>
        <taxon>Idiomarinaceae</taxon>
        <taxon>Aliidiomarina</taxon>
    </lineage>
</organism>
<dbReference type="SUPFAM" id="SSF56091">
    <property type="entry name" value="DNA ligase/mRNA capping enzyme, catalytic domain"/>
    <property type="match status" value="1"/>
</dbReference>
<feature type="binding site" evidence="11">
    <location>
        <position position="177"/>
    </location>
    <ligand>
        <name>NAD(+)</name>
        <dbReference type="ChEBI" id="CHEBI:57540"/>
    </ligand>
</feature>
<evidence type="ECO:0000313" key="14">
    <source>
        <dbReference type="EMBL" id="RUO28831.1"/>
    </source>
</evidence>
<comment type="similarity">
    <text evidence="11">Belongs to the NAD-dependent DNA ligase family. LigA subfamily.</text>
</comment>
<gene>
    <name evidence="11 14" type="primary">ligA</name>
    <name evidence="14" type="ORF">CWE12_11010</name>
</gene>
<dbReference type="Pfam" id="PF03119">
    <property type="entry name" value="DNA_ligase_ZBD"/>
    <property type="match status" value="1"/>
</dbReference>
<dbReference type="PIRSF" id="PIRSF001604">
    <property type="entry name" value="LigA"/>
    <property type="match status" value="1"/>
</dbReference>
<dbReference type="HAMAP" id="MF_01588">
    <property type="entry name" value="DNA_ligase_A"/>
    <property type="match status" value="1"/>
</dbReference>
<evidence type="ECO:0000256" key="10">
    <source>
        <dbReference type="ARBA" id="ARBA00034005"/>
    </source>
</evidence>
<dbReference type="EMBL" id="PIPN01000005">
    <property type="protein sequence ID" value="RUO28831.1"/>
    <property type="molecule type" value="Genomic_DNA"/>
</dbReference>
<dbReference type="InterPro" id="IPR013840">
    <property type="entry name" value="DNAligase_N"/>
</dbReference>
<evidence type="ECO:0000256" key="11">
    <source>
        <dbReference type="HAMAP-Rule" id="MF_01588"/>
    </source>
</evidence>
<dbReference type="SMART" id="SM00292">
    <property type="entry name" value="BRCT"/>
    <property type="match status" value="1"/>
</dbReference>
<dbReference type="SUPFAM" id="SSF50249">
    <property type="entry name" value="Nucleic acid-binding proteins"/>
    <property type="match status" value="1"/>
</dbReference>
<dbReference type="InterPro" id="IPR013839">
    <property type="entry name" value="DNAligase_adenylation"/>
</dbReference>
<dbReference type="InterPro" id="IPR010994">
    <property type="entry name" value="RuvA_2-like"/>
</dbReference>
<evidence type="ECO:0000256" key="3">
    <source>
        <dbReference type="ARBA" id="ARBA00022705"/>
    </source>
</evidence>
<keyword evidence="2 11" id="KW-0436">Ligase</keyword>
<keyword evidence="9 11" id="KW-0234">DNA repair</keyword>
<keyword evidence="4 11" id="KW-0479">Metal-binding</keyword>
<dbReference type="CDD" id="cd00114">
    <property type="entry name" value="LIGANc"/>
    <property type="match status" value="1"/>
</dbReference>
<dbReference type="SUPFAM" id="SSF47781">
    <property type="entry name" value="RuvA domain 2-like"/>
    <property type="match status" value="1"/>
</dbReference>
<feature type="binding site" evidence="11">
    <location>
        <begin position="87"/>
        <end position="88"/>
    </location>
    <ligand>
        <name>NAD(+)</name>
        <dbReference type="ChEBI" id="CHEBI:57540"/>
    </ligand>
</feature>
<keyword evidence="15" id="KW-1185">Reference proteome</keyword>
<dbReference type="SUPFAM" id="SSF52113">
    <property type="entry name" value="BRCT domain"/>
    <property type="match status" value="1"/>
</dbReference>